<accession>A0ACB8XIV7</accession>
<gene>
    <name evidence="1" type="ORF">L6452_42882</name>
</gene>
<dbReference type="Proteomes" id="UP001055879">
    <property type="component" value="Linkage Group LG17"/>
</dbReference>
<keyword evidence="2" id="KW-1185">Reference proteome</keyword>
<evidence type="ECO:0000313" key="1">
    <source>
        <dbReference type="EMBL" id="KAI3667813.1"/>
    </source>
</evidence>
<comment type="caution">
    <text evidence="1">The sequence shown here is derived from an EMBL/GenBank/DDBJ whole genome shotgun (WGS) entry which is preliminary data.</text>
</comment>
<proteinExistence type="predicted"/>
<protein>
    <submittedName>
        <fullName evidence="1">Uncharacterized protein</fullName>
    </submittedName>
</protein>
<name>A0ACB8XIV7_ARCLA</name>
<evidence type="ECO:0000313" key="2">
    <source>
        <dbReference type="Proteomes" id="UP001055879"/>
    </source>
</evidence>
<organism evidence="1 2">
    <name type="scientific">Arctium lappa</name>
    <name type="common">Greater burdock</name>
    <name type="synonym">Lappa major</name>
    <dbReference type="NCBI Taxonomy" id="4217"/>
    <lineage>
        <taxon>Eukaryota</taxon>
        <taxon>Viridiplantae</taxon>
        <taxon>Streptophyta</taxon>
        <taxon>Embryophyta</taxon>
        <taxon>Tracheophyta</taxon>
        <taxon>Spermatophyta</taxon>
        <taxon>Magnoliopsida</taxon>
        <taxon>eudicotyledons</taxon>
        <taxon>Gunneridae</taxon>
        <taxon>Pentapetalae</taxon>
        <taxon>asterids</taxon>
        <taxon>campanulids</taxon>
        <taxon>Asterales</taxon>
        <taxon>Asteraceae</taxon>
        <taxon>Carduoideae</taxon>
        <taxon>Cardueae</taxon>
        <taxon>Arctiinae</taxon>
        <taxon>Arctium</taxon>
    </lineage>
</organism>
<reference evidence="2" key="1">
    <citation type="journal article" date="2022" name="Mol. Ecol. Resour.">
        <title>The genomes of chicory, endive, great burdock and yacon provide insights into Asteraceae palaeo-polyploidization history and plant inulin production.</title>
        <authorList>
            <person name="Fan W."/>
            <person name="Wang S."/>
            <person name="Wang H."/>
            <person name="Wang A."/>
            <person name="Jiang F."/>
            <person name="Liu H."/>
            <person name="Zhao H."/>
            <person name="Xu D."/>
            <person name="Zhang Y."/>
        </authorList>
    </citation>
    <scope>NUCLEOTIDE SEQUENCE [LARGE SCALE GENOMIC DNA]</scope>
    <source>
        <strain evidence="2">cv. Niubang</strain>
    </source>
</reference>
<sequence>MFGFGFGFGHGSWFRSGSGAINREDGKCILGWFQRGALEGDHFNSSVKITKFTVLYKFYCIKYKLL</sequence>
<dbReference type="EMBL" id="CM042063">
    <property type="protein sequence ID" value="KAI3667813.1"/>
    <property type="molecule type" value="Genomic_DNA"/>
</dbReference>
<reference evidence="1 2" key="2">
    <citation type="journal article" date="2022" name="Mol. Ecol. Resour.">
        <title>The genomes of chicory, endive, great burdock and yacon provide insights into Asteraceae paleo-polyploidization history and plant inulin production.</title>
        <authorList>
            <person name="Fan W."/>
            <person name="Wang S."/>
            <person name="Wang H."/>
            <person name="Wang A."/>
            <person name="Jiang F."/>
            <person name="Liu H."/>
            <person name="Zhao H."/>
            <person name="Xu D."/>
            <person name="Zhang Y."/>
        </authorList>
    </citation>
    <scope>NUCLEOTIDE SEQUENCE [LARGE SCALE GENOMIC DNA]</scope>
    <source>
        <strain evidence="2">cv. Niubang</strain>
    </source>
</reference>